<evidence type="ECO:0000313" key="1">
    <source>
        <dbReference type="EMBL" id="KAL2515986.1"/>
    </source>
</evidence>
<evidence type="ECO:0000313" key="2">
    <source>
        <dbReference type="Proteomes" id="UP001604277"/>
    </source>
</evidence>
<accession>A0ABD1TTD3</accession>
<reference evidence="2" key="1">
    <citation type="submission" date="2024-07" db="EMBL/GenBank/DDBJ databases">
        <title>Two chromosome-level genome assemblies of Korean endemic species Abeliophyllum distichum and Forsythia ovata (Oleaceae).</title>
        <authorList>
            <person name="Jang H."/>
        </authorList>
    </citation>
    <scope>NUCLEOTIDE SEQUENCE [LARGE SCALE GENOMIC DNA]</scope>
</reference>
<sequence length="124" mass="13253">MKILSELETSQGTGFSSPITTRFNLAPTNWQNIGIPSEYLGIGDNSFAGGNESFGSGLCRKNIETLLATVAQTQGFDDDEAITIATERTGRNDNARVSSSVAIQDVDELLVVRAPPEIDGDVMD</sequence>
<name>A0ABD1TTD3_9LAMI</name>
<dbReference type="AlphaFoldDB" id="A0ABD1TTD3"/>
<comment type="caution">
    <text evidence="1">The sequence shown here is derived from an EMBL/GenBank/DDBJ whole genome shotgun (WGS) entry which is preliminary data.</text>
</comment>
<keyword evidence="2" id="KW-1185">Reference proteome</keyword>
<proteinExistence type="predicted"/>
<protein>
    <submittedName>
        <fullName evidence="1">Uncharacterized protein</fullName>
    </submittedName>
</protein>
<dbReference type="Proteomes" id="UP001604277">
    <property type="component" value="Unassembled WGS sequence"/>
</dbReference>
<gene>
    <name evidence="1" type="ORF">Fot_29957</name>
</gene>
<organism evidence="1 2">
    <name type="scientific">Forsythia ovata</name>
    <dbReference type="NCBI Taxonomy" id="205694"/>
    <lineage>
        <taxon>Eukaryota</taxon>
        <taxon>Viridiplantae</taxon>
        <taxon>Streptophyta</taxon>
        <taxon>Embryophyta</taxon>
        <taxon>Tracheophyta</taxon>
        <taxon>Spermatophyta</taxon>
        <taxon>Magnoliopsida</taxon>
        <taxon>eudicotyledons</taxon>
        <taxon>Gunneridae</taxon>
        <taxon>Pentapetalae</taxon>
        <taxon>asterids</taxon>
        <taxon>lamiids</taxon>
        <taxon>Lamiales</taxon>
        <taxon>Oleaceae</taxon>
        <taxon>Forsythieae</taxon>
        <taxon>Forsythia</taxon>
    </lineage>
</organism>
<dbReference type="EMBL" id="JBFOLJ010000008">
    <property type="protein sequence ID" value="KAL2515986.1"/>
    <property type="molecule type" value="Genomic_DNA"/>
</dbReference>